<dbReference type="Gene3D" id="3.40.225.10">
    <property type="entry name" value="Class II aldolase/adducin N-terminal domain"/>
    <property type="match status" value="1"/>
</dbReference>
<sequence>MLMENERKLIVEYGKLLVTKGLTTGTGGNISIFDKEKKYFAISPSGIDYFETEPEDVVIMDLDGKVVEGERKPSSEWMMHLIFYKKRDDVEAVVHTHSRFSSTISCMRWDIPALHYYVAFAGKTIPCAKYASYGTQELADNAFEGMGEGKAALLANHGLITIGRSVKEAFLVAEMSEEMAEYYYRTKSIGEPVLLDEEEMESMLLRFKSYGQ</sequence>
<reference evidence="4 5" key="2">
    <citation type="journal article" date="2010" name="Stand. Genomic Sci.">
        <title>Complete genome sequence of Sebaldella termitidis type strain (NCTC 11300).</title>
        <authorList>
            <person name="Harmon-Smith M."/>
            <person name="Celia L."/>
            <person name="Chertkov O."/>
            <person name="Lapidus A."/>
            <person name="Copeland A."/>
            <person name="Glavina Del Rio T."/>
            <person name="Nolan M."/>
            <person name="Lucas S."/>
            <person name="Tice H."/>
            <person name="Cheng J.F."/>
            <person name="Han C."/>
            <person name="Detter J.C."/>
            <person name="Bruce D."/>
            <person name="Goodwin L."/>
            <person name="Pitluck S."/>
            <person name="Pati A."/>
            <person name="Liolios K."/>
            <person name="Ivanova N."/>
            <person name="Mavromatis K."/>
            <person name="Mikhailova N."/>
            <person name="Chen A."/>
            <person name="Palaniappan K."/>
            <person name="Land M."/>
            <person name="Hauser L."/>
            <person name="Chang Y.J."/>
            <person name="Jeffries C.D."/>
            <person name="Brettin T."/>
            <person name="Goker M."/>
            <person name="Beck B."/>
            <person name="Bristow J."/>
            <person name="Eisen J.A."/>
            <person name="Markowitz V."/>
            <person name="Hugenholtz P."/>
            <person name="Kyrpides N.C."/>
            <person name="Klenk H.P."/>
            <person name="Chen F."/>
        </authorList>
    </citation>
    <scope>NUCLEOTIDE SEQUENCE [LARGE SCALE GENOMIC DNA]</scope>
    <source>
        <strain evidence="5">ATCC 33386 / NCTC 11300</strain>
    </source>
</reference>
<dbReference type="AlphaFoldDB" id="D1AIW6"/>
<evidence type="ECO:0000259" key="3">
    <source>
        <dbReference type="SMART" id="SM01007"/>
    </source>
</evidence>
<dbReference type="EMBL" id="CP001739">
    <property type="protein sequence ID" value="ACZ06928.1"/>
    <property type="molecule type" value="Genomic_DNA"/>
</dbReference>
<dbReference type="InterPro" id="IPR036409">
    <property type="entry name" value="Aldolase_II/adducin_N_sf"/>
</dbReference>
<evidence type="ECO:0000313" key="5">
    <source>
        <dbReference type="Proteomes" id="UP000000845"/>
    </source>
</evidence>
<dbReference type="Proteomes" id="UP000000845">
    <property type="component" value="Chromosome"/>
</dbReference>
<dbReference type="RefSeq" id="WP_012859528.1">
    <property type="nucleotide sequence ID" value="NC_013517.1"/>
</dbReference>
<dbReference type="NCBIfam" id="NF005302">
    <property type="entry name" value="PRK06833.1"/>
    <property type="match status" value="1"/>
</dbReference>
<evidence type="ECO:0000313" key="4">
    <source>
        <dbReference type="EMBL" id="ACZ06928.1"/>
    </source>
</evidence>
<evidence type="ECO:0000256" key="2">
    <source>
        <dbReference type="ARBA" id="ARBA00023239"/>
    </source>
</evidence>
<name>D1AIW6_SEBTE</name>
<dbReference type="SMART" id="SM01007">
    <property type="entry name" value="Aldolase_II"/>
    <property type="match status" value="1"/>
</dbReference>
<keyword evidence="2" id="KW-0456">Lyase</keyword>
<dbReference type="InterPro" id="IPR050197">
    <property type="entry name" value="Aldolase_class_II_sugar_metab"/>
</dbReference>
<reference evidence="5" key="1">
    <citation type="submission" date="2009-09" db="EMBL/GenBank/DDBJ databases">
        <title>The complete chromosome of Sebaldella termitidis ATCC 33386.</title>
        <authorList>
            <consortium name="US DOE Joint Genome Institute (JGI-PGF)"/>
            <person name="Lucas S."/>
            <person name="Copeland A."/>
            <person name="Lapidus A."/>
            <person name="Glavina del Rio T."/>
            <person name="Dalin E."/>
            <person name="Tice H."/>
            <person name="Bruce D."/>
            <person name="Goodwin L."/>
            <person name="Pitluck S."/>
            <person name="Kyrpides N."/>
            <person name="Mavromatis K."/>
            <person name="Ivanova N."/>
            <person name="Mikhailova N."/>
            <person name="Sims D."/>
            <person name="Meincke L."/>
            <person name="Brettin T."/>
            <person name="Detter J.C."/>
            <person name="Han C."/>
            <person name="Larimer F."/>
            <person name="Land M."/>
            <person name="Hauser L."/>
            <person name="Markowitz V."/>
            <person name="Cheng J.F."/>
            <person name="Hugenholtz P."/>
            <person name="Woyke T."/>
            <person name="Wu D."/>
            <person name="Eisen J.A."/>
        </authorList>
    </citation>
    <scope>NUCLEOTIDE SEQUENCE [LARGE SCALE GENOMIC DNA]</scope>
    <source>
        <strain evidence="5">ATCC 33386 / NCTC 11300</strain>
    </source>
</reference>
<dbReference type="Pfam" id="PF00596">
    <property type="entry name" value="Aldolase_II"/>
    <property type="match status" value="1"/>
</dbReference>
<organism evidence="4 5">
    <name type="scientific">Sebaldella termitidis (strain ATCC 33386 / NCTC 11300)</name>
    <dbReference type="NCBI Taxonomy" id="526218"/>
    <lineage>
        <taxon>Bacteria</taxon>
        <taxon>Fusobacteriati</taxon>
        <taxon>Fusobacteriota</taxon>
        <taxon>Fusobacteriia</taxon>
        <taxon>Fusobacteriales</taxon>
        <taxon>Leptotrichiaceae</taxon>
        <taxon>Sebaldella</taxon>
    </lineage>
</organism>
<dbReference type="SUPFAM" id="SSF53639">
    <property type="entry name" value="AraD/HMP-PK domain-like"/>
    <property type="match status" value="1"/>
</dbReference>
<dbReference type="HOGENOM" id="CLU_006033_3_0_0"/>
<dbReference type="GO" id="GO:0046872">
    <property type="term" value="F:metal ion binding"/>
    <property type="evidence" value="ECO:0007669"/>
    <property type="project" value="UniProtKB-KW"/>
</dbReference>
<dbReference type="InterPro" id="IPR001303">
    <property type="entry name" value="Aldolase_II/adducin_N"/>
</dbReference>
<dbReference type="PANTHER" id="PTHR22789:SF0">
    <property type="entry name" value="3-OXO-TETRONATE 4-PHOSPHATE DECARBOXYLASE-RELATED"/>
    <property type="match status" value="1"/>
</dbReference>
<dbReference type="GO" id="GO:0005829">
    <property type="term" value="C:cytosol"/>
    <property type="evidence" value="ECO:0007669"/>
    <property type="project" value="TreeGrafter"/>
</dbReference>
<proteinExistence type="predicted"/>
<evidence type="ECO:0000256" key="1">
    <source>
        <dbReference type="ARBA" id="ARBA00022723"/>
    </source>
</evidence>
<dbReference type="PANTHER" id="PTHR22789">
    <property type="entry name" value="FUCULOSE PHOSPHATE ALDOLASE"/>
    <property type="match status" value="1"/>
</dbReference>
<gene>
    <name evidence="4" type="ordered locus">Sterm_0040</name>
</gene>
<dbReference type="STRING" id="526218.Sterm_0040"/>
<keyword evidence="1" id="KW-0479">Metal-binding</keyword>
<keyword evidence="5" id="KW-1185">Reference proteome</keyword>
<dbReference type="GO" id="GO:0016832">
    <property type="term" value="F:aldehyde-lyase activity"/>
    <property type="evidence" value="ECO:0007669"/>
    <property type="project" value="TreeGrafter"/>
</dbReference>
<dbReference type="eggNOG" id="COG0235">
    <property type="taxonomic scope" value="Bacteria"/>
</dbReference>
<dbReference type="GO" id="GO:0019323">
    <property type="term" value="P:pentose catabolic process"/>
    <property type="evidence" value="ECO:0007669"/>
    <property type="project" value="TreeGrafter"/>
</dbReference>
<protein>
    <submittedName>
        <fullName evidence="4">Class II aldolase/adducin family protein</fullName>
    </submittedName>
</protein>
<feature type="domain" description="Class II aldolase/adducin N-terminal" evidence="3">
    <location>
        <begin position="8"/>
        <end position="184"/>
    </location>
</feature>
<dbReference type="KEGG" id="str:Sterm_0040"/>
<accession>D1AIW6</accession>